<gene>
    <name evidence="1" type="ORF">SLAVMIC_00407</name>
</gene>
<dbReference type="EMBL" id="OU342829">
    <property type="protein sequence ID" value="CAG7580422.1"/>
    <property type="molecule type" value="Genomic_DNA"/>
</dbReference>
<sequence length="166" mass="19637">MSENNNNNIKFRLVKMEKHVMIQFDHIDKCFSKSLSRMRPIINKEMICGNRIWEFKLYNKPGHTNRLTLSRSGNNRFVKIYLNSNKNIIKKIPQYGVGGGWNVNGYRDEKISNNEVTSLKFKTNKERDSFCETFMIVMKELSVIIESKKPKVKKQGYYPRYTIETI</sequence>
<proteinExistence type="predicted"/>
<name>A0A8D9CC18_9VIRU</name>
<evidence type="ECO:0000313" key="1">
    <source>
        <dbReference type="EMBL" id="CAG7580422.1"/>
    </source>
</evidence>
<organism evidence="1">
    <name type="scientific">uncultured marine phage</name>
    <dbReference type="NCBI Taxonomy" id="707152"/>
    <lineage>
        <taxon>Viruses</taxon>
        <taxon>environmental samples</taxon>
    </lineage>
</organism>
<reference evidence="1" key="1">
    <citation type="submission" date="2021-06" db="EMBL/GenBank/DDBJ databases">
        <authorList>
            <person name="Gannon L."/>
            <person name="Redgwell R T."/>
            <person name="Michniewski S."/>
            <person name="Harrison D C."/>
            <person name="Millard A."/>
        </authorList>
    </citation>
    <scope>NUCLEOTIDE SEQUENCE</scope>
</reference>
<accession>A0A8D9CC18</accession>
<protein>
    <submittedName>
        <fullName evidence="1">Uncharacterized protein</fullName>
    </submittedName>
</protein>